<sequence>MLENIRENSQGLVAKIILGFIILTFAVAGIGSYTNSVDTSVAEVNGEKISQAEFEKAYQTQRARMAQQFGEMFETLSNDANYMAQMRDSVVENLVNQLLVDQASRDMAIRISDERIKQTIREMPAFQVEGQFDNNRYLARINQEGFYQSSDFRDYLRVEMTRRQLTQALVSSEFALPYQTSLLTTLQNQKRDIRFATISAKQFEQGVEVTEAEINDYYLANPGRFENQEKVKVNYIALDVNDLAKDIEVNDSDLESYYQQNIVNYRQPEQRRIAHILIEFGDDKATAKTKIADIQTRLNNGEDFGELANALSDDTFSGENGGDLEWFEAGINGEAFDQAVTALTDVNAVTDIVESESGFHLIKLTEFKAEQVKTLADVKEEIAIAVSTQKAQDKFFELQQQAAQLSFEFPDSLEDAANAVGVEVKTSAWLSRFGNAAPFDNAKVIDAAFSDLVLNERLNSDIIEVSDSLVLVVRLNEYQAANTKPLEQVSEQIKTILVQQKSAEKAQLLADELLATHKAGDDISAQLTANNASFEEKAAVARYGSDLDASIVREAFKLPHPVADAVVATTVKLNNGDIALIEVTAVSQGDEQAPASFEQQYSQQLAQAAYQSYVEALREQAEISKRENITSTSQL</sequence>
<keyword evidence="5 12" id="KW-1133">Transmembrane helix</keyword>
<dbReference type="Pfam" id="PF13616">
    <property type="entry name" value="Rotamase_3"/>
    <property type="match status" value="1"/>
</dbReference>
<evidence type="ECO:0000313" key="14">
    <source>
        <dbReference type="EMBL" id="GLX77404.1"/>
    </source>
</evidence>
<evidence type="ECO:0000256" key="1">
    <source>
        <dbReference type="ARBA" id="ARBA00004382"/>
    </source>
</evidence>
<protein>
    <recommendedName>
        <fullName evidence="9">Periplasmic chaperone PpiD</fullName>
    </recommendedName>
    <alternativeName>
        <fullName evidence="10">Periplasmic folding chaperone</fullName>
    </alternativeName>
</protein>
<feature type="transmembrane region" description="Helical" evidence="12">
    <location>
        <begin position="12"/>
        <end position="33"/>
    </location>
</feature>
<evidence type="ECO:0000313" key="15">
    <source>
        <dbReference type="Proteomes" id="UP001157186"/>
    </source>
</evidence>
<gene>
    <name evidence="14" type="primary">ppiD</name>
    <name evidence="14" type="ORF">tinsulaeT_07440</name>
</gene>
<dbReference type="InterPro" id="IPR046357">
    <property type="entry name" value="PPIase_dom_sf"/>
</dbReference>
<evidence type="ECO:0000256" key="2">
    <source>
        <dbReference type="ARBA" id="ARBA00022475"/>
    </source>
</evidence>
<keyword evidence="15" id="KW-1185">Reference proteome</keyword>
<dbReference type="InterPro" id="IPR000297">
    <property type="entry name" value="PPIase_PpiC"/>
</dbReference>
<evidence type="ECO:0000256" key="9">
    <source>
        <dbReference type="ARBA" id="ARBA00040743"/>
    </source>
</evidence>
<reference evidence="14 15" key="1">
    <citation type="submission" date="2023-03" db="EMBL/GenBank/DDBJ databases">
        <title>Draft genome sequence of Thalassotalea insulae KCTC 62186T.</title>
        <authorList>
            <person name="Sawabe T."/>
        </authorList>
    </citation>
    <scope>NUCLEOTIDE SEQUENCE [LARGE SCALE GENOMIC DNA]</scope>
    <source>
        <strain evidence="14 15">KCTC 62186</strain>
    </source>
</reference>
<accession>A0ABQ6GQ17</accession>
<keyword evidence="4 12" id="KW-0812">Transmembrane</keyword>
<comment type="subcellular location">
    <subcellularLocation>
        <location evidence="1">Cell inner membrane</location>
        <topology evidence="1">Single-pass type II membrane protein</topology>
        <orientation evidence="1">Periplasmic side</orientation>
    </subcellularLocation>
</comment>
<evidence type="ECO:0000256" key="3">
    <source>
        <dbReference type="ARBA" id="ARBA00022519"/>
    </source>
</evidence>
<feature type="domain" description="PpiC" evidence="13">
    <location>
        <begin position="268"/>
        <end position="366"/>
    </location>
</feature>
<dbReference type="PANTHER" id="PTHR47529">
    <property type="entry name" value="PEPTIDYL-PROLYL CIS-TRANS ISOMERASE D"/>
    <property type="match status" value="1"/>
</dbReference>
<evidence type="ECO:0000256" key="5">
    <source>
        <dbReference type="ARBA" id="ARBA00022989"/>
    </source>
</evidence>
<dbReference type="PANTHER" id="PTHR47529:SF1">
    <property type="entry name" value="PERIPLASMIC CHAPERONE PPID"/>
    <property type="match status" value="1"/>
</dbReference>
<evidence type="ECO:0000256" key="11">
    <source>
        <dbReference type="PROSITE-ProRule" id="PRU00278"/>
    </source>
</evidence>
<evidence type="ECO:0000256" key="10">
    <source>
        <dbReference type="ARBA" id="ARBA00042775"/>
    </source>
</evidence>
<name>A0ABQ6GQ17_9GAMM</name>
<keyword evidence="6 12" id="KW-0472">Membrane</keyword>
<dbReference type="Gene3D" id="3.10.50.40">
    <property type="match status" value="1"/>
</dbReference>
<dbReference type="PROSITE" id="PS50198">
    <property type="entry name" value="PPIC_PPIASE_2"/>
    <property type="match status" value="1"/>
</dbReference>
<keyword evidence="11 14" id="KW-0413">Isomerase</keyword>
<evidence type="ECO:0000256" key="12">
    <source>
        <dbReference type="SAM" id="Phobius"/>
    </source>
</evidence>
<dbReference type="RefSeq" id="WP_284243255.1">
    <property type="nucleotide sequence ID" value="NZ_BSST01000001.1"/>
</dbReference>
<dbReference type="EMBL" id="BSST01000001">
    <property type="protein sequence ID" value="GLX77404.1"/>
    <property type="molecule type" value="Genomic_DNA"/>
</dbReference>
<keyword evidence="2" id="KW-1003">Cell membrane</keyword>
<dbReference type="InterPro" id="IPR052029">
    <property type="entry name" value="PpiD_chaperone"/>
</dbReference>
<keyword evidence="7" id="KW-0143">Chaperone</keyword>
<dbReference type="GO" id="GO:0016853">
    <property type="term" value="F:isomerase activity"/>
    <property type="evidence" value="ECO:0007669"/>
    <property type="project" value="UniProtKB-KW"/>
</dbReference>
<evidence type="ECO:0000256" key="6">
    <source>
        <dbReference type="ARBA" id="ARBA00023136"/>
    </source>
</evidence>
<comment type="similarity">
    <text evidence="8">Belongs to the PpiD chaperone family.</text>
</comment>
<evidence type="ECO:0000256" key="7">
    <source>
        <dbReference type="ARBA" id="ARBA00023186"/>
    </source>
</evidence>
<organism evidence="14 15">
    <name type="scientific">Thalassotalea insulae</name>
    <dbReference type="NCBI Taxonomy" id="2056778"/>
    <lineage>
        <taxon>Bacteria</taxon>
        <taxon>Pseudomonadati</taxon>
        <taxon>Pseudomonadota</taxon>
        <taxon>Gammaproteobacteria</taxon>
        <taxon>Alteromonadales</taxon>
        <taxon>Colwelliaceae</taxon>
        <taxon>Thalassotalea</taxon>
    </lineage>
</organism>
<evidence type="ECO:0000256" key="4">
    <source>
        <dbReference type="ARBA" id="ARBA00022692"/>
    </source>
</evidence>
<dbReference type="Pfam" id="PF13624">
    <property type="entry name" value="SurA_N_3"/>
    <property type="match status" value="1"/>
</dbReference>
<dbReference type="Proteomes" id="UP001157186">
    <property type="component" value="Unassembled WGS sequence"/>
</dbReference>
<dbReference type="SUPFAM" id="SSF54534">
    <property type="entry name" value="FKBP-like"/>
    <property type="match status" value="1"/>
</dbReference>
<dbReference type="InterPro" id="IPR027304">
    <property type="entry name" value="Trigger_fact/SurA_dom_sf"/>
</dbReference>
<dbReference type="SUPFAM" id="SSF109998">
    <property type="entry name" value="Triger factor/SurA peptide-binding domain-like"/>
    <property type="match status" value="1"/>
</dbReference>
<proteinExistence type="inferred from homology"/>
<evidence type="ECO:0000256" key="8">
    <source>
        <dbReference type="ARBA" id="ARBA00038408"/>
    </source>
</evidence>
<keyword evidence="11" id="KW-0697">Rotamase</keyword>
<comment type="caution">
    <text evidence="14">The sequence shown here is derived from an EMBL/GenBank/DDBJ whole genome shotgun (WGS) entry which is preliminary data.</text>
</comment>
<dbReference type="Gene3D" id="1.10.4030.10">
    <property type="entry name" value="Porin chaperone SurA, peptide-binding domain"/>
    <property type="match status" value="1"/>
</dbReference>
<evidence type="ECO:0000259" key="13">
    <source>
        <dbReference type="PROSITE" id="PS50198"/>
    </source>
</evidence>
<keyword evidence="3" id="KW-0997">Cell inner membrane</keyword>